<evidence type="ECO:0000256" key="8">
    <source>
        <dbReference type="SAM" id="Phobius"/>
    </source>
</evidence>
<feature type="compositionally biased region" description="Low complexity" evidence="7">
    <location>
        <begin position="859"/>
        <end position="884"/>
    </location>
</feature>
<feature type="compositionally biased region" description="Low complexity" evidence="7">
    <location>
        <begin position="710"/>
        <end position="747"/>
    </location>
</feature>
<evidence type="ECO:0000256" key="3">
    <source>
        <dbReference type="ARBA" id="ARBA00022475"/>
    </source>
</evidence>
<feature type="region of interest" description="Disordered" evidence="7">
    <location>
        <begin position="576"/>
        <end position="930"/>
    </location>
</feature>
<feature type="domain" description="Polysaccharide chain length determinant N-terminal" evidence="9">
    <location>
        <begin position="9"/>
        <end position="88"/>
    </location>
</feature>
<feature type="region of interest" description="Disordered" evidence="7">
    <location>
        <begin position="369"/>
        <end position="453"/>
    </location>
</feature>
<feature type="compositionally biased region" description="Low complexity" evidence="7">
    <location>
        <begin position="619"/>
        <end position="702"/>
    </location>
</feature>
<evidence type="ECO:0000256" key="7">
    <source>
        <dbReference type="SAM" id="MobiDB-lite"/>
    </source>
</evidence>
<evidence type="ECO:0000256" key="1">
    <source>
        <dbReference type="ARBA" id="ARBA00004651"/>
    </source>
</evidence>
<dbReference type="InterPro" id="IPR050445">
    <property type="entry name" value="Bact_polysacc_biosynth/exp"/>
</dbReference>
<evidence type="ECO:0000256" key="2">
    <source>
        <dbReference type="ARBA" id="ARBA00006683"/>
    </source>
</evidence>
<dbReference type="Gene3D" id="3.40.50.300">
    <property type="entry name" value="P-loop containing nucleotide triphosphate hydrolases"/>
    <property type="match status" value="1"/>
</dbReference>
<evidence type="ECO:0000313" key="11">
    <source>
        <dbReference type="Proteomes" id="UP001595847"/>
    </source>
</evidence>
<evidence type="ECO:0000256" key="5">
    <source>
        <dbReference type="ARBA" id="ARBA00022989"/>
    </source>
</evidence>
<proteinExistence type="inferred from homology"/>
<accession>A0ABV8FHI4</accession>
<evidence type="ECO:0000259" key="9">
    <source>
        <dbReference type="Pfam" id="PF02706"/>
    </source>
</evidence>
<sequence>MDSADPGPDLRDYAALLRRRWRTIAAGTLAGLAAAAVALLVAPETYTGTSSVQVRPTGIAELTGERSGRTNGEVNLDTEAQVARSAQVAAAAAELMGTGASAADLRERVSVTVPPNSSVLEIGYSAIGPDSARQGAEAFADAYLAHRTAEVESQVDRRLDALRKEVDARYGEMEDLAETADDGSGAERIRAESRLEAVQTEIADLNGEINPLAALRDSVVPGEIITAATTPDAPSSPVPAVWLTGGALLGLLAGLALAVADDRGDGRLHCLRDIRRATRAPMLLDLTDDGRATRGVGLVPASGPAGQHINGVAHTLSARMGPGDHVLLVSGTSDGDAGMVAAANLAAAFARIDADVLLVCADPREAAEFTVDDDSTASPEGTAPVEGADGEGTAALAGGRDAGRRAGGRKAERGGAPPRSGTRRTRGTRSAKVARENSGPAAGLVDLPDGPGLAEALADGEDPTLLECRPEGLPGLRVLRHGGHGAADLLQRGAMVDLVHRLRGRARFVIIATAPTSERADAQAVAAAADGVLATVELGRTRAAELIAAVDGLATMGTEVTGIAVVPARVGPQPVIAPKPQAGSAATAKPSGTGAPEEGAASEGADRGTGAADEAAPMPADTGQAAEAEAQTTAPAATTNDAGAATAADGTGTDSAEESASPSAAGNAKRYATAAATAESGGLTVTVPVDDVSSDTAAADPDTPAEPGIATSTSSMPPSSATDPATEASDDAGQATSATSTDAGGAAEKAPASPKSTPARKGGRSTKATTKRAPRSTRGRGTSAEAATASGTARDNPAGSGTAAAKESTGTTVEGGAQGTTGTNKAARAAGKPGANGQAATPGRAGAGASDNADDQRETAAAAPATDTAAANTTKNAAKSNGAARRTAKSGENGRAPDAGTAATDTPDGTDDQGADGDGGTTGSDLSLHR</sequence>
<dbReference type="InterPro" id="IPR003856">
    <property type="entry name" value="LPS_length_determ_N"/>
</dbReference>
<feature type="compositionally biased region" description="Low complexity" evidence="7">
    <location>
        <begin position="590"/>
        <end position="603"/>
    </location>
</feature>
<organism evidence="10 11">
    <name type="scientific">Nocardiopsis sediminis</name>
    <dbReference type="NCBI Taxonomy" id="1778267"/>
    <lineage>
        <taxon>Bacteria</taxon>
        <taxon>Bacillati</taxon>
        <taxon>Actinomycetota</taxon>
        <taxon>Actinomycetes</taxon>
        <taxon>Streptosporangiales</taxon>
        <taxon>Nocardiopsidaceae</taxon>
        <taxon>Nocardiopsis</taxon>
    </lineage>
</organism>
<keyword evidence="6 8" id="KW-0472">Membrane</keyword>
<keyword evidence="5 8" id="KW-1133">Transmembrane helix</keyword>
<feature type="transmembrane region" description="Helical" evidence="8">
    <location>
        <begin position="21"/>
        <end position="42"/>
    </location>
</feature>
<evidence type="ECO:0000256" key="6">
    <source>
        <dbReference type="ARBA" id="ARBA00023136"/>
    </source>
</evidence>
<protein>
    <submittedName>
        <fullName evidence="10">Wzz/FepE/Etk N-terminal domain-containing protein</fullName>
    </submittedName>
</protein>
<evidence type="ECO:0000313" key="10">
    <source>
        <dbReference type="EMBL" id="MFC3994838.1"/>
    </source>
</evidence>
<feature type="compositionally biased region" description="Low complexity" evidence="7">
    <location>
        <begin position="896"/>
        <end position="907"/>
    </location>
</feature>
<name>A0ABV8FHI4_9ACTN</name>
<comment type="subcellular location">
    <subcellularLocation>
        <location evidence="1">Cell membrane</location>
        <topology evidence="1">Multi-pass membrane protein</topology>
    </subcellularLocation>
</comment>
<dbReference type="Proteomes" id="UP001595847">
    <property type="component" value="Unassembled WGS sequence"/>
</dbReference>
<dbReference type="PANTHER" id="PTHR32309">
    <property type="entry name" value="TYROSINE-PROTEIN KINASE"/>
    <property type="match status" value="1"/>
</dbReference>
<keyword evidence="4 8" id="KW-0812">Transmembrane</keyword>
<evidence type="ECO:0000256" key="4">
    <source>
        <dbReference type="ARBA" id="ARBA00022692"/>
    </source>
</evidence>
<dbReference type="InterPro" id="IPR027417">
    <property type="entry name" value="P-loop_NTPase"/>
</dbReference>
<dbReference type="EMBL" id="JBHSBH010000003">
    <property type="protein sequence ID" value="MFC3994838.1"/>
    <property type="molecule type" value="Genomic_DNA"/>
</dbReference>
<reference evidence="11" key="1">
    <citation type="journal article" date="2019" name="Int. J. Syst. Evol. Microbiol.">
        <title>The Global Catalogue of Microorganisms (GCM) 10K type strain sequencing project: providing services to taxonomists for standard genome sequencing and annotation.</title>
        <authorList>
            <consortium name="The Broad Institute Genomics Platform"/>
            <consortium name="The Broad Institute Genome Sequencing Center for Infectious Disease"/>
            <person name="Wu L."/>
            <person name="Ma J."/>
        </authorList>
    </citation>
    <scope>NUCLEOTIDE SEQUENCE [LARGE SCALE GENOMIC DNA]</scope>
    <source>
        <strain evidence="11">TBRC 1826</strain>
    </source>
</reference>
<dbReference type="Pfam" id="PF02706">
    <property type="entry name" value="Wzz"/>
    <property type="match status" value="1"/>
</dbReference>
<comment type="caution">
    <text evidence="10">The sequence shown here is derived from an EMBL/GenBank/DDBJ whole genome shotgun (WGS) entry which is preliminary data.</text>
</comment>
<keyword evidence="3" id="KW-1003">Cell membrane</keyword>
<dbReference type="RefSeq" id="WP_378529687.1">
    <property type="nucleotide sequence ID" value="NZ_JBHSBH010000003.1"/>
</dbReference>
<dbReference type="SUPFAM" id="SSF52540">
    <property type="entry name" value="P-loop containing nucleoside triphosphate hydrolases"/>
    <property type="match status" value="1"/>
</dbReference>
<keyword evidence="11" id="KW-1185">Reference proteome</keyword>
<feature type="compositionally biased region" description="Basic and acidic residues" evidence="7">
    <location>
        <begin position="401"/>
        <end position="413"/>
    </location>
</feature>
<dbReference type="PANTHER" id="PTHR32309:SF31">
    <property type="entry name" value="CAPSULAR EXOPOLYSACCHARIDE FAMILY"/>
    <property type="match status" value="1"/>
</dbReference>
<feature type="compositionally biased region" description="Basic residues" evidence="7">
    <location>
        <begin position="761"/>
        <end position="778"/>
    </location>
</feature>
<feature type="compositionally biased region" description="Low complexity" evidence="7">
    <location>
        <begin position="779"/>
        <end position="794"/>
    </location>
</feature>
<comment type="similarity">
    <text evidence="2">Belongs to the CpsC/CapA family.</text>
</comment>
<gene>
    <name evidence="10" type="ORF">ACFOVU_02865</name>
</gene>